<feature type="domain" description="Retrovirus-related Pol polyprotein from transposon TNT 1-94-like beta-barrel" evidence="2">
    <location>
        <begin position="327"/>
        <end position="405"/>
    </location>
</feature>
<dbReference type="Pfam" id="PF14223">
    <property type="entry name" value="Retrotran_gag_2"/>
    <property type="match status" value="1"/>
</dbReference>
<organism evidence="3 4">
    <name type="scientific">Cephalotus follicularis</name>
    <name type="common">Albany pitcher plant</name>
    <dbReference type="NCBI Taxonomy" id="3775"/>
    <lineage>
        <taxon>Eukaryota</taxon>
        <taxon>Viridiplantae</taxon>
        <taxon>Streptophyta</taxon>
        <taxon>Embryophyta</taxon>
        <taxon>Tracheophyta</taxon>
        <taxon>Spermatophyta</taxon>
        <taxon>Magnoliopsida</taxon>
        <taxon>eudicotyledons</taxon>
        <taxon>Gunneridae</taxon>
        <taxon>Pentapetalae</taxon>
        <taxon>rosids</taxon>
        <taxon>fabids</taxon>
        <taxon>Oxalidales</taxon>
        <taxon>Cephalotaceae</taxon>
        <taxon>Cephalotus</taxon>
    </lineage>
</organism>
<evidence type="ECO:0000259" key="2">
    <source>
        <dbReference type="Pfam" id="PF22936"/>
    </source>
</evidence>
<dbReference type="Pfam" id="PF22936">
    <property type="entry name" value="Pol_BBD"/>
    <property type="match status" value="1"/>
</dbReference>
<proteinExistence type="predicted"/>
<evidence type="ECO:0000313" key="4">
    <source>
        <dbReference type="Proteomes" id="UP000187406"/>
    </source>
</evidence>
<protein>
    <submittedName>
        <fullName evidence="3">UBN2 domain-containing protein</fullName>
    </submittedName>
</protein>
<comment type="caution">
    <text evidence="3">The sequence shown here is derived from an EMBL/GenBank/DDBJ whole genome shotgun (WGS) entry which is preliminary data.</text>
</comment>
<dbReference type="PANTHER" id="PTHR47592">
    <property type="entry name" value="PBF68 PROTEIN"/>
    <property type="match status" value="1"/>
</dbReference>
<feature type="transmembrane region" description="Helical" evidence="1">
    <location>
        <begin position="12"/>
        <end position="30"/>
    </location>
</feature>
<dbReference type="InterPro" id="IPR054722">
    <property type="entry name" value="PolX-like_BBD"/>
</dbReference>
<dbReference type="InParanoid" id="A0A1Q3B0I5"/>
<gene>
    <name evidence="3" type="ORF">CFOL_v3_04819</name>
</gene>
<name>A0A1Q3B0I5_CEPFO</name>
<sequence>MCTYTVSSDTLFALIVLILYIAYFTVTFSVNNNMVTIEVLTRSNFKKWKEDIQFAMEMEDMDLSLVTDKPRDLTVTSIDDEKLVHVAWMKSNRICLLSMRRSILDHLKSGLPTDCTTKELMTAINERYRVSSNVDIGSLLQVLFNMKYDGKGGVRDYVIRMVDYQTKLKALKVDLLDTCIVHQALNTLPPEFCIIKTNYNSQDESWSINDLISRIIAEAQKLKKEKGQVALYVAGSNSHKCKKSKTYNNKVAHGTTKEPGQSSNMGPNKVSFKKNGDHCFFCKKKCHMKKDCLKYKTWLAKHENIGNDSLALVCESNLSEALSSSLWLDSDATNHVVFTIHGFINLRKPNKDELKLTIGNNKDAHVEFVGDVNLVLDSGFKLMLKNTLYVPSFRKNLIYVSLLDKSCNTPFVHVHIFGL</sequence>
<dbReference type="Proteomes" id="UP000187406">
    <property type="component" value="Unassembled WGS sequence"/>
</dbReference>
<evidence type="ECO:0000313" key="3">
    <source>
        <dbReference type="EMBL" id="GAV61292.1"/>
    </source>
</evidence>
<keyword evidence="1" id="KW-0472">Membrane</keyword>
<evidence type="ECO:0000256" key="1">
    <source>
        <dbReference type="SAM" id="Phobius"/>
    </source>
</evidence>
<dbReference type="AlphaFoldDB" id="A0A1Q3B0I5"/>
<dbReference type="OrthoDB" id="1161799at2759"/>
<keyword evidence="1" id="KW-1133">Transmembrane helix</keyword>
<accession>A0A1Q3B0I5</accession>
<reference evidence="4" key="1">
    <citation type="submission" date="2016-04" db="EMBL/GenBank/DDBJ databases">
        <title>Cephalotus genome sequencing.</title>
        <authorList>
            <person name="Fukushima K."/>
            <person name="Hasebe M."/>
            <person name="Fang X."/>
        </authorList>
    </citation>
    <scope>NUCLEOTIDE SEQUENCE [LARGE SCALE GENOMIC DNA]</scope>
    <source>
        <strain evidence="4">cv. St1</strain>
    </source>
</reference>
<keyword evidence="4" id="KW-1185">Reference proteome</keyword>
<dbReference type="EMBL" id="BDDD01000192">
    <property type="protein sequence ID" value="GAV61292.1"/>
    <property type="molecule type" value="Genomic_DNA"/>
</dbReference>
<keyword evidence="1" id="KW-0812">Transmembrane</keyword>